<keyword evidence="2" id="KW-1185">Reference proteome</keyword>
<comment type="caution">
    <text evidence="1">The sequence shown here is derived from an EMBL/GenBank/DDBJ whole genome shotgun (WGS) entry which is preliminary data.</text>
</comment>
<evidence type="ECO:0000313" key="2">
    <source>
        <dbReference type="Proteomes" id="UP001241377"/>
    </source>
</evidence>
<protein>
    <submittedName>
        <fullName evidence="1">Uncharacterized protein</fullName>
    </submittedName>
</protein>
<organism evidence="1 2">
    <name type="scientific">Naganishia cerealis</name>
    <dbReference type="NCBI Taxonomy" id="610337"/>
    <lineage>
        <taxon>Eukaryota</taxon>
        <taxon>Fungi</taxon>
        <taxon>Dikarya</taxon>
        <taxon>Basidiomycota</taxon>
        <taxon>Agaricomycotina</taxon>
        <taxon>Tremellomycetes</taxon>
        <taxon>Filobasidiales</taxon>
        <taxon>Filobasidiaceae</taxon>
        <taxon>Naganishia</taxon>
    </lineage>
</organism>
<evidence type="ECO:0000313" key="1">
    <source>
        <dbReference type="EMBL" id="KAJ9112285.1"/>
    </source>
</evidence>
<dbReference type="EMBL" id="JASBWR010000005">
    <property type="protein sequence ID" value="KAJ9112285.1"/>
    <property type="molecule type" value="Genomic_DNA"/>
</dbReference>
<gene>
    <name evidence="1" type="ORF">QFC19_000704</name>
</gene>
<dbReference type="Proteomes" id="UP001241377">
    <property type="component" value="Unassembled WGS sequence"/>
</dbReference>
<sequence length="248" mass="26384">MPLGKRPWEVPFSQDKSLVPGSAAFYHNSHNKEHRAQQYWNSGRDEYRLPDMEQGAIRSLSQGSGEVSASQPPAVGFVSASQFRSQTGAPMSQTVIKSSERMRLLPYTQPIFAGSQRGSDETAPQPFAFGKPADMSIPTAFPGSSSSFRTAQSTQANNDMIKNIGLPPPITALTSDSSVHTGSSPAGLKTFQSFSSNSLASLKNLGMPDVKPPAVTAGTISAGLRPGQPLRRLGMGRPAPYGATKPSF</sequence>
<accession>A0ACC2WKL7</accession>
<reference evidence="1" key="1">
    <citation type="submission" date="2023-04" db="EMBL/GenBank/DDBJ databases">
        <title>Draft Genome sequencing of Naganishia species isolated from polar environments using Oxford Nanopore Technology.</title>
        <authorList>
            <person name="Leo P."/>
            <person name="Venkateswaran K."/>
        </authorList>
    </citation>
    <scope>NUCLEOTIDE SEQUENCE</scope>
    <source>
        <strain evidence="1">MNA-CCFEE 5261</strain>
    </source>
</reference>
<proteinExistence type="predicted"/>
<name>A0ACC2WKL7_9TREE</name>